<comment type="caution">
    <text evidence="9">The sequence shown here is derived from an EMBL/GenBank/DDBJ whole genome shotgun (WGS) entry which is preliminary data.</text>
</comment>
<dbReference type="OrthoDB" id="567787at2759"/>
<keyword evidence="4" id="KW-0966">Cell projection</keyword>
<dbReference type="InterPro" id="IPR032840">
    <property type="entry name" value="CFAP91_dom"/>
</dbReference>
<dbReference type="Pfam" id="PF14738">
    <property type="entry name" value="CFAP91"/>
    <property type="match status" value="1"/>
</dbReference>
<feature type="compositionally biased region" description="Polar residues" evidence="8">
    <location>
        <begin position="806"/>
        <end position="821"/>
    </location>
</feature>
<feature type="compositionally biased region" description="Low complexity" evidence="8">
    <location>
        <begin position="777"/>
        <end position="792"/>
    </location>
</feature>
<evidence type="ECO:0000313" key="9">
    <source>
        <dbReference type="EMBL" id="CAH1796118.1"/>
    </source>
</evidence>
<keyword evidence="10" id="KW-1185">Reference proteome</keyword>
<feature type="coiled-coil region" evidence="7">
    <location>
        <begin position="270"/>
        <end position="298"/>
    </location>
</feature>
<accession>A0A8J1TW19</accession>
<gene>
    <name evidence="9" type="ORF">OFUS_LOCUS20564</name>
</gene>
<keyword evidence="7" id="KW-0175">Coiled coil</keyword>
<dbReference type="PANTHER" id="PTHR22455">
    <property type="entry name" value="CILIA- AND FLAGELLA-ASSOCIATED PROTEIN 91"/>
    <property type="match status" value="1"/>
</dbReference>
<evidence type="ECO:0000256" key="4">
    <source>
        <dbReference type="ARBA" id="ARBA00023273"/>
    </source>
</evidence>
<feature type="region of interest" description="Disordered" evidence="8">
    <location>
        <begin position="725"/>
        <end position="891"/>
    </location>
</feature>
<evidence type="ECO:0000313" key="10">
    <source>
        <dbReference type="Proteomes" id="UP000749559"/>
    </source>
</evidence>
<evidence type="ECO:0000256" key="8">
    <source>
        <dbReference type="SAM" id="MobiDB-lite"/>
    </source>
</evidence>
<evidence type="ECO:0000256" key="6">
    <source>
        <dbReference type="ARBA" id="ARBA00029555"/>
    </source>
</evidence>
<comment type="subcellular location">
    <subcellularLocation>
        <location evidence="1">Cytoplasm</location>
        <location evidence="1">Cytoskeleton</location>
        <location evidence="1">Cilium axoneme</location>
    </subcellularLocation>
</comment>
<dbReference type="InterPro" id="IPR026720">
    <property type="entry name" value="CFAP91"/>
</dbReference>
<keyword evidence="3" id="KW-0206">Cytoskeleton</keyword>
<protein>
    <recommendedName>
        <fullName evidence="6">Cilia- and flagella-associated protein 91</fullName>
    </recommendedName>
</protein>
<dbReference type="EMBL" id="CAIIXF020000010">
    <property type="protein sequence ID" value="CAH1796118.1"/>
    <property type="molecule type" value="Genomic_DNA"/>
</dbReference>
<feature type="compositionally biased region" description="Polar residues" evidence="8">
    <location>
        <begin position="868"/>
        <end position="891"/>
    </location>
</feature>
<sequence length="891" mass="102349">MTTQTRAIHRQVAQNSRTHDYLYDPHYVLSSERDHARSTFKAHTSTDRVKRVAEYKTMFSELRHHPRFQMKLDVQDPVPKFISRQWRGYGEQQREALIRYTTFNYDPSVAVPPKTYENAKVSGTNRYRYFRRPIIPFMQTVRPEVLLAANREDPLAVSEHVQHERVATPTHRTVEIQTDYRDSEAQTDPYTPEYVVRPGSQPELLTLGSLSYGKGLPAGLAEVEMIERARAKRAWEATLPPLNDMDQLDKRRKMMDDMERKEWALREEEIEKLQEARLEVLKNLLKQREENHQDLNTKRLDKLWQRKQAEKEKKIAKIRNEHIKTIRKLTEKRRTVEGKLERRDVANEYSNYGSQTYAPMTRMGVFLDHGSEANVVKSRHLTTYQGLLELEASLPDFVLQPRIVAPKPKTVTKQGFTKRKYRQERELAEIHESHPWKQIIDKRTRGEEPPKPLRFLQKIEKPIPRPPTPAIEIPSEIEEERELATIFLQQVIRGRAIQNMMFEGKEKRIELINELRSTHALQDAQQQIKKQEKQATLALQRQRRLYEHKESHINEALGQLEGESIGDTLDFLSKELIRLQEERRIHAFAMLAERQRRIREAEESGRRQVEERRRREEDEVFKQVIKCHQNTVDTYLEDILMGSIDKTAEDQAREEIQELAEKINDIAYSMEEKKTELESEEIVAELVHSFVLPEVQKQTMREKVKQGQRKFLLAAHKIVHKEGEEVIDMNPRVPLKPTNQNTDKPLGRPPSGRGPRKTPTPSKEPSGSRTPERKDSTSSPSQSRSGSRRGSGANVVNTAARPPSASKKTTSRPSSESSQKAPGSRPGSGGSQKAPGSRPGSGGSQKAPGSRPGSGGSQKGQRSRPGSAGSTKEGTQLEIQGQGSRRGSPEQ</sequence>
<name>A0A8J1TW19_OWEFU</name>
<evidence type="ECO:0000256" key="3">
    <source>
        <dbReference type="ARBA" id="ARBA00023212"/>
    </source>
</evidence>
<comment type="similarity">
    <text evidence="5">Belongs to the CFAP91 family.</text>
</comment>
<evidence type="ECO:0000256" key="2">
    <source>
        <dbReference type="ARBA" id="ARBA00022490"/>
    </source>
</evidence>
<dbReference type="PANTHER" id="PTHR22455:SF10">
    <property type="entry name" value="CILIA- AND FLAGELLA-ASSOCIATED PROTEIN 91"/>
    <property type="match status" value="1"/>
</dbReference>
<evidence type="ECO:0000256" key="7">
    <source>
        <dbReference type="SAM" id="Coils"/>
    </source>
</evidence>
<evidence type="ECO:0000256" key="5">
    <source>
        <dbReference type="ARBA" id="ARBA00029468"/>
    </source>
</evidence>
<dbReference type="Proteomes" id="UP000749559">
    <property type="component" value="Unassembled WGS sequence"/>
</dbReference>
<keyword evidence="2" id="KW-0963">Cytoplasm</keyword>
<evidence type="ECO:0000256" key="1">
    <source>
        <dbReference type="ARBA" id="ARBA00004430"/>
    </source>
</evidence>
<dbReference type="GO" id="GO:0005930">
    <property type="term" value="C:axoneme"/>
    <property type="evidence" value="ECO:0007669"/>
    <property type="project" value="UniProtKB-SubCell"/>
</dbReference>
<feature type="compositionally biased region" description="Low complexity" evidence="8">
    <location>
        <begin position="749"/>
        <end position="761"/>
    </location>
</feature>
<dbReference type="AlphaFoldDB" id="A0A8J1TW19"/>
<proteinExistence type="inferred from homology"/>
<reference evidence="9" key="1">
    <citation type="submission" date="2022-03" db="EMBL/GenBank/DDBJ databases">
        <authorList>
            <person name="Martin C."/>
        </authorList>
    </citation>
    <scope>NUCLEOTIDE SEQUENCE</scope>
</reference>
<organism evidence="9 10">
    <name type="scientific">Owenia fusiformis</name>
    <name type="common">Polychaete worm</name>
    <dbReference type="NCBI Taxonomy" id="6347"/>
    <lineage>
        <taxon>Eukaryota</taxon>
        <taxon>Metazoa</taxon>
        <taxon>Spiralia</taxon>
        <taxon>Lophotrochozoa</taxon>
        <taxon>Annelida</taxon>
        <taxon>Polychaeta</taxon>
        <taxon>Sedentaria</taxon>
        <taxon>Canalipalpata</taxon>
        <taxon>Sabellida</taxon>
        <taxon>Oweniida</taxon>
        <taxon>Oweniidae</taxon>
        <taxon>Owenia</taxon>
    </lineage>
</organism>